<dbReference type="Proteomes" id="UP001054945">
    <property type="component" value="Unassembled WGS sequence"/>
</dbReference>
<proteinExistence type="predicted"/>
<name>A0AAV4R464_CAEEX</name>
<dbReference type="AlphaFoldDB" id="A0AAV4R464"/>
<keyword evidence="2" id="KW-1185">Reference proteome</keyword>
<reference evidence="1 2" key="1">
    <citation type="submission" date="2021-06" db="EMBL/GenBank/DDBJ databases">
        <title>Caerostris extrusa draft genome.</title>
        <authorList>
            <person name="Kono N."/>
            <person name="Arakawa K."/>
        </authorList>
    </citation>
    <scope>NUCLEOTIDE SEQUENCE [LARGE SCALE GENOMIC DNA]</scope>
</reference>
<dbReference type="EMBL" id="BPLR01007355">
    <property type="protein sequence ID" value="GIY16270.1"/>
    <property type="molecule type" value="Genomic_DNA"/>
</dbReference>
<evidence type="ECO:0000313" key="2">
    <source>
        <dbReference type="Proteomes" id="UP001054945"/>
    </source>
</evidence>
<protein>
    <submittedName>
        <fullName evidence="1">Uncharacterized protein</fullName>
    </submittedName>
</protein>
<evidence type="ECO:0000313" key="1">
    <source>
        <dbReference type="EMBL" id="GIY16270.1"/>
    </source>
</evidence>
<organism evidence="1 2">
    <name type="scientific">Caerostris extrusa</name>
    <name type="common">Bark spider</name>
    <name type="synonym">Caerostris bankana</name>
    <dbReference type="NCBI Taxonomy" id="172846"/>
    <lineage>
        <taxon>Eukaryota</taxon>
        <taxon>Metazoa</taxon>
        <taxon>Ecdysozoa</taxon>
        <taxon>Arthropoda</taxon>
        <taxon>Chelicerata</taxon>
        <taxon>Arachnida</taxon>
        <taxon>Araneae</taxon>
        <taxon>Araneomorphae</taxon>
        <taxon>Entelegynae</taxon>
        <taxon>Araneoidea</taxon>
        <taxon>Araneidae</taxon>
        <taxon>Caerostris</taxon>
    </lineage>
</organism>
<accession>A0AAV4R464</accession>
<sequence length="84" mass="9149">MQIYCFIAQVMHQTSNPCNPQNLGFIAIDCRIGCSRRRGSGQGPPLKTSVRSITVEGVTALKCSHHNKEQGCCSLLSESLPSKK</sequence>
<gene>
    <name evidence="1" type="ORF">CEXT_815061</name>
</gene>
<comment type="caution">
    <text evidence="1">The sequence shown here is derived from an EMBL/GenBank/DDBJ whole genome shotgun (WGS) entry which is preliminary data.</text>
</comment>